<dbReference type="PANTHER" id="PTHR12542:SF180">
    <property type="entry name" value="EXOCYST SUBUNIT EXO70 FAMILY PROTEIN"/>
    <property type="match status" value="1"/>
</dbReference>
<dbReference type="GO" id="GO:0005546">
    <property type="term" value="F:phosphatidylinositol-4,5-bisphosphate binding"/>
    <property type="evidence" value="ECO:0007669"/>
    <property type="project" value="InterPro"/>
</dbReference>
<dbReference type="GO" id="GO:0000145">
    <property type="term" value="C:exocyst"/>
    <property type="evidence" value="ECO:0007669"/>
    <property type="project" value="InterPro"/>
</dbReference>
<evidence type="ECO:0000256" key="1">
    <source>
        <dbReference type="ARBA" id="ARBA00006756"/>
    </source>
</evidence>
<evidence type="ECO:0000256" key="2">
    <source>
        <dbReference type="ARBA" id="ARBA00022448"/>
    </source>
</evidence>
<keyword evidence="2 3" id="KW-0813">Transport</keyword>
<evidence type="ECO:0000313" key="5">
    <source>
        <dbReference type="EMBL" id="RZC26352.1"/>
    </source>
</evidence>
<evidence type="ECO:0000256" key="3">
    <source>
        <dbReference type="RuleBase" id="RU365026"/>
    </source>
</evidence>
<reference evidence="5 6" key="1">
    <citation type="submission" date="2018-09" db="EMBL/GenBank/DDBJ databases">
        <title>A high-quality reference genome of wild soybean provides a powerful tool to mine soybean genomes.</title>
        <authorList>
            <person name="Xie M."/>
            <person name="Chung C.Y.L."/>
            <person name="Li M.-W."/>
            <person name="Wong F.-L."/>
            <person name="Chan T.-F."/>
            <person name="Lam H.-M."/>
        </authorList>
    </citation>
    <scope>NUCLEOTIDE SEQUENCE [LARGE SCALE GENOMIC DNA]</scope>
    <source>
        <strain evidence="6">cv. W05</strain>
        <tissue evidence="5">Hypocotyl of etiolated seedlings</tissue>
    </source>
</reference>
<dbReference type="EMBL" id="QZWG01000002">
    <property type="protein sequence ID" value="RZC26352.1"/>
    <property type="molecule type" value="Genomic_DNA"/>
</dbReference>
<keyword evidence="6" id="KW-1185">Reference proteome</keyword>
<evidence type="ECO:0000313" key="6">
    <source>
        <dbReference type="Proteomes" id="UP000289340"/>
    </source>
</evidence>
<keyword evidence="3" id="KW-0653">Protein transport</keyword>
<feature type="domain" description="Exocyst complex subunit Exo70 C-terminal" evidence="4">
    <location>
        <begin position="384"/>
        <end position="696"/>
    </location>
</feature>
<dbReference type="SUPFAM" id="SSF74788">
    <property type="entry name" value="Cullin repeat-like"/>
    <property type="match status" value="1"/>
</dbReference>
<dbReference type="AlphaFoldDB" id="A0A445LTA4"/>
<comment type="caution">
    <text evidence="5">The sequence shown here is derived from an EMBL/GenBank/DDBJ whole genome shotgun (WGS) entry which is preliminary data.</text>
</comment>
<proteinExistence type="inferred from homology"/>
<dbReference type="GO" id="GO:0006887">
    <property type="term" value="P:exocytosis"/>
    <property type="evidence" value="ECO:0007669"/>
    <property type="project" value="UniProtKB-KW"/>
</dbReference>
<dbReference type="InterPro" id="IPR046364">
    <property type="entry name" value="Exo70_C"/>
</dbReference>
<organism evidence="5 6">
    <name type="scientific">Glycine soja</name>
    <name type="common">Wild soybean</name>
    <dbReference type="NCBI Taxonomy" id="3848"/>
    <lineage>
        <taxon>Eukaryota</taxon>
        <taxon>Viridiplantae</taxon>
        <taxon>Streptophyta</taxon>
        <taxon>Embryophyta</taxon>
        <taxon>Tracheophyta</taxon>
        <taxon>Spermatophyta</taxon>
        <taxon>Magnoliopsida</taxon>
        <taxon>eudicotyledons</taxon>
        <taxon>Gunneridae</taxon>
        <taxon>Pentapetalae</taxon>
        <taxon>rosids</taxon>
        <taxon>fabids</taxon>
        <taxon>Fabales</taxon>
        <taxon>Fabaceae</taxon>
        <taxon>Papilionoideae</taxon>
        <taxon>50 kb inversion clade</taxon>
        <taxon>NPAAA clade</taxon>
        <taxon>indigoferoid/millettioid clade</taxon>
        <taxon>Phaseoleae</taxon>
        <taxon>Glycine</taxon>
        <taxon>Glycine subgen. Soja</taxon>
    </lineage>
</organism>
<feature type="non-terminal residue" evidence="5">
    <location>
        <position position="1"/>
    </location>
</feature>
<dbReference type="InterPro" id="IPR016159">
    <property type="entry name" value="Cullin_repeat-like_dom_sf"/>
</dbReference>
<dbReference type="Gene3D" id="1.20.1280.170">
    <property type="entry name" value="Exocyst complex component Exo70"/>
    <property type="match status" value="1"/>
</dbReference>
<comment type="function">
    <text evidence="3">Component of the exocyst complex.</text>
</comment>
<evidence type="ECO:0000259" key="4">
    <source>
        <dbReference type="Pfam" id="PF03081"/>
    </source>
</evidence>
<accession>A0A445LTA4</accession>
<dbReference type="Pfam" id="PF03081">
    <property type="entry name" value="Exo70_C"/>
    <property type="match status" value="1"/>
</dbReference>
<keyword evidence="3" id="KW-0268">Exocytosis</keyword>
<comment type="similarity">
    <text evidence="1 3">Belongs to the EXO70 family.</text>
</comment>
<name>A0A445LTA4_GLYSO</name>
<gene>
    <name evidence="5" type="ORF">D0Y65_004829</name>
</gene>
<dbReference type="PANTHER" id="PTHR12542">
    <property type="entry name" value="EXOCYST COMPLEX PROTEIN EXO70"/>
    <property type="match status" value="1"/>
</dbReference>
<dbReference type="InterPro" id="IPR004140">
    <property type="entry name" value="Exo70"/>
</dbReference>
<sequence length="703" mass="80109">LLLDLFLIANLGCLRKNTVLMLIEIQSWLRQPKAWESSNSLRLEAHTAFLVLMITSVYSFFVDKVVKGKPDACSLVSCAAFAIMSLCLSRLSRFGFEVDLLYFFSSLLTIQLMKIKVWLVFVGGCFSYSLIKLRSTLDSLLIHGDLVLQVIDQDIESGSLSSEINSSASQLDSPQAIITSPGNANALAGATLENKDLAFLVAQVRSDSHQSNSNSNSHGDDRQFYPLLPFNHSSLKDKSWRPEKMNREWVQLREQRASSLIELLENQIEVLKKKNGSIIGAMSKHVDRCLKTNLVYDDQIPVPQIDHDDNLVVDALQFDDDDNIVGDLGATARLMVMAGIEEECCRVYCCWRREFLNESLSTFGLQVQDLNMEDIDNKEKIQCSIKALNVFVRLLFPNERRLCHHIFGKFISSADFAFTEVCRESATRLLSTADALANSFRNTFEELMYEFELVFSGEYSKSIKKDARSVQRSLDIFKDSENLLTCGSGGLLPITHELMKYISDNAIETKSRLNQASQGMLSPSVQVARIARLFERSLKANSKNYNNPSLGYVFILNNRSYIDRHVDPYGLGPIGYDWLQKNKRKIEKNYKLYLTKSWTKIFNFLKLDINEAEANVAVKLMTDKLRSFNQHFDDICNDQSTWLVFDKQLREQIIKSIENILLLAYGNFIGRLQDLLGNHANEYIKYGMIDVQDRLNNLFLVRE</sequence>
<dbReference type="Proteomes" id="UP000289340">
    <property type="component" value="Chromosome 2"/>
</dbReference>
<protein>
    <recommendedName>
        <fullName evidence="3">Exocyst subunit Exo70 family protein</fullName>
    </recommendedName>
</protein>
<dbReference type="GO" id="GO:0015031">
    <property type="term" value="P:protein transport"/>
    <property type="evidence" value="ECO:0007669"/>
    <property type="project" value="UniProtKB-KW"/>
</dbReference>